<accession>A0A6G1IGI0</accession>
<evidence type="ECO:0000256" key="1">
    <source>
        <dbReference type="SAM" id="MobiDB-lite"/>
    </source>
</evidence>
<keyword evidence="3" id="KW-1185">Reference proteome</keyword>
<proteinExistence type="predicted"/>
<evidence type="ECO:0000313" key="2">
    <source>
        <dbReference type="EMBL" id="KAF2677336.1"/>
    </source>
</evidence>
<reference evidence="2" key="1">
    <citation type="journal article" date="2020" name="Stud. Mycol.">
        <title>101 Dothideomycetes genomes: a test case for predicting lifestyles and emergence of pathogens.</title>
        <authorList>
            <person name="Haridas S."/>
            <person name="Albert R."/>
            <person name="Binder M."/>
            <person name="Bloem J."/>
            <person name="Labutti K."/>
            <person name="Salamov A."/>
            <person name="Andreopoulos B."/>
            <person name="Baker S."/>
            <person name="Barry K."/>
            <person name="Bills G."/>
            <person name="Bluhm B."/>
            <person name="Cannon C."/>
            <person name="Castanera R."/>
            <person name="Culley D."/>
            <person name="Daum C."/>
            <person name="Ezra D."/>
            <person name="Gonzalez J."/>
            <person name="Henrissat B."/>
            <person name="Kuo A."/>
            <person name="Liang C."/>
            <person name="Lipzen A."/>
            <person name="Lutzoni F."/>
            <person name="Magnuson J."/>
            <person name="Mondo S."/>
            <person name="Nolan M."/>
            <person name="Ohm R."/>
            <person name="Pangilinan J."/>
            <person name="Park H.-J."/>
            <person name="Ramirez L."/>
            <person name="Alfaro M."/>
            <person name="Sun H."/>
            <person name="Tritt A."/>
            <person name="Yoshinaga Y."/>
            <person name="Zwiers L.-H."/>
            <person name="Turgeon B."/>
            <person name="Goodwin S."/>
            <person name="Spatafora J."/>
            <person name="Crous P."/>
            <person name="Grigoriev I."/>
        </authorList>
    </citation>
    <scope>NUCLEOTIDE SEQUENCE</scope>
    <source>
        <strain evidence="2">CBS 122367</strain>
    </source>
</reference>
<protein>
    <submittedName>
        <fullName evidence="2">Uncharacterized protein</fullName>
    </submittedName>
</protein>
<organism evidence="2 3">
    <name type="scientific">Lentithecium fluviatile CBS 122367</name>
    <dbReference type="NCBI Taxonomy" id="1168545"/>
    <lineage>
        <taxon>Eukaryota</taxon>
        <taxon>Fungi</taxon>
        <taxon>Dikarya</taxon>
        <taxon>Ascomycota</taxon>
        <taxon>Pezizomycotina</taxon>
        <taxon>Dothideomycetes</taxon>
        <taxon>Pleosporomycetidae</taxon>
        <taxon>Pleosporales</taxon>
        <taxon>Massarineae</taxon>
        <taxon>Lentitheciaceae</taxon>
        <taxon>Lentithecium</taxon>
    </lineage>
</organism>
<dbReference type="EMBL" id="MU005623">
    <property type="protein sequence ID" value="KAF2677336.1"/>
    <property type="molecule type" value="Genomic_DNA"/>
</dbReference>
<sequence>MDLYNYLPQERQRRQVNEGFPPTPPQIGRPNQANPSPSSCQLDAAGLIVPSSGTQPTIGHSSFGGYPDPCHVSFQPCAAPGQAVVPSEDSDVARGTYTGAVQSQDWSLSPESQPSKRHVELAFLTRVLAQQMAGIEQSDRGMWAPSSGVYLPLKPISQQSYVAALKTAMKKRDDIWDDAHGFLEQNGTCSYSDVEIENFFWDIVELIVRLYFNGPAGCFSVFDEALVNELNNDPHEYDFPGLVSRLTQLLSHSKTLCPTHGWWGSDSCEAYELRRLETWTEWKGLGRSDKRRAPVGSYRTRSMIWGILILTV</sequence>
<dbReference type="Proteomes" id="UP000799291">
    <property type="component" value="Unassembled WGS sequence"/>
</dbReference>
<feature type="compositionally biased region" description="Polar residues" evidence="1">
    <location>
        <begin position="29"/>
        <end position="39"/>
    </location>
</feature>
<name>A0A6G1IGI0_9PLEO</name>
<gene>
    <name evidence="2" type="ORF">K458DRAFT_409738</name>
</gene>
<evidence type="ECO:0000313" key="3">
    <source>
        <dbReference type="Proteomes" id="UP000799291"/>
    </source>
</evidence>
<feature type="region of interest" description="Disordered" evidence="1">
    <location>
        <begin position="1"/>
        <end position="39"/>
    </location>
</feature>
<dbReference type="AlphaFoldDB" id="A0A6G1IGI0"/>